<dbReference type="EMBL" id="LR796935">
    <property type="protein sequence ID" value="CAB4176685.1"/>
    <property type="molecule type" value="Genomic_DNA"/>
</dbReference>
<dbReference type="EMBL" id="LR797262">
    <property type="protein sequence ID" value="CAB4197929.1"/>
    <property type="molecule type" value="Genomic_DNA"/>
</dbReference>
<evidence type="ECO:0000313" key="4">
    <source>
        <dbReference type="EMBL" id="CAB4197929.1"/>
    </source>
</evidence>
<evidence type="ECO:0000313" key="3">
    <source>
        <dbReference type="EMBL" id="CAB4181313.1"/>
    </source>
</evidence>
<accession>A0A6J5Q5P6</accession>
<dbReference type="EMBL" id="LR797006">
    <property type="protein sequence ID" value="CAB4181313.1"/>
    <property type="molecule type" value="Genomic_DNA"/>
</dbReference>
<evidence type="ECO:0000313" key="2">
    <source>
        <dbReference type="EMBL" id="CAB4176685.1"/>
    </source>
</evidence>
<dbReference type="EMBL" id="LR797362">
    <property type="protein sequence ID" value="CAB4210753.1"/>
    <property type="molecule type" value="Genomic_DNA"/>
</dbReference>
<gene>
    <name evidence="3" type="ORF">UFOVP1074_52</name>
    <name evidence="4" type="ORF">UFOVP1310_29</name>
    <name evidence="5" type="ORF">UFOVP1424_43</name>
    <name evidence="6" type="ORF">UFOVP1521_43</name>
    <name evidence="1" type="ORF">UFOVP899_52</name>
    <name evidence="2" type="ORF">UFOVP987_51</name>
</gene>
<evidence type="ECO:0000313" key="1">
    <source>
        <dbReference type="EMBL" id="CAB4169146.1"/>
    </source>
</evidence>
<organism evidence="2">
    <name type="scientific">uncultured Caudovirales phage</name>
    <dbReference type="NCBI Taxonomy" id="2100421"/>
    <lineage>
        <taxon>Viruses</taxon>
        <taxon>Duplodnaviria</taxon>
        <taxon>Heunggongvirae</taxon>
        <taxon>Uroviricota</taxon>
        <taxon>Caudoviricetes</taxon>
        <taxon>Peduoviridae</taxon>
        <taxon>Maltschvirus</taxon>
        <taxon>Maltschvirus maltsch</taxon>
    </lineage>
</organism>
<proteinExistence type="predicted"/>
<dbReference type="EMBL" id="LR798374">
    <property type="protein sequence ID" value="CAB5227546.1"/>
    <property type="molecule type" value="Genomic_DNA"/>
</dbReference>
<name>A0A6J5Q5P6_9CAUD</name>
<protein>
    <submittedName>
        <fullName evidence="2">Uncharacterized protein</fullName>
    </submittedName>
</protein>
<dbReference type="EMBL" id="LR796840">
    <property type="protein sequence ID" value="CAB4169146.1"/>
    <property type="molecule type" value="Genomic_DNA"/>
</dbReference>
<reference evidence="2" key="1">
    <citation type="submission" date="2020-05" db="EMBL/GenBank/DDBJ databases">
        <authorList>
            <person name="Chiriac C."/>
            <person name="Salcher M."/>
            <person name="Ghai R."/>
            <person name="Kavagutti S V."/>
        </authorList>
    </citation>
    <scope>NUCLEOTIDE SEQUENCE</scope>
</reference>
<sequence>MLILNLTPDQYIRLSLEEEKILQSYYKKVALSQEQYNKLSDEEKEPLSYEDSPLDEYCGNLTLNYLTQLIDNNDIGSKMARYLIGNLNMLIIQLKLLKQGH</sequence>
<evidence type="ECO:0000313" key="5">
    <source>
        <dbReference type="EMBL" id="CAB4210753.1"/>
    </source>
</evidence>
<evidence type="ECO:0000313" key="6">
    <source>
        <dbReference type="EMBL" id="CAB5227546.1"/>
    </source>
</evidence>